<dbReference type="RefSeq" id="WP_369896618.1">
    <property type="nucleotide sequence ID" value="NZ_JBGFFX010000017.1"/>
</dbReference>
<evidence type="ECO:0000313" key="1">
    <source>
        <dbReference type="EMBL" id="MEY8772987.1"/>
    </source>
</evidence>
<dbReference type="EMBL" id="JBGFFX010000017">
    <property type="protein sequence ID" value="MEY8772987.1"/>
    <property type="molecule type" value="Genomic_DNA"/>
</dbReference>
<accession>A0ABV4EDG0</accession>
<reference evidence="1 2" key="1">
    <citation type="submission" date="2024-07" db="EMBL/GenBank/DDBJ databases">
        <authorList>
            <person name="Hebao G."/>
        </authorList>
    </citation>
    <scope>NUCLEOTIDE SEQUENCE [LARGE SCALE GENOMIC DNA]</scope>
    <source>
        <strain evidence="1 2">ACCC 02193</strain>
    </source>
</reference>
<name>A0ABV4EDG0_9GAMM</name>
<evidence type="ECO:0000313" key="2">
    <source>
        <dbReference type="Proteomes" id="UP001565243"/>
    </source>
</evidence>
<organism evidence="1 2">
    <name type="scientific">Erwinia aeris</name>
    <dbReference type="NCBI Taxonomy" id="3239803"/>
    <lineage>
        <taxon>Bacteria</taxon>
        <taxon>Pseudomonadati</taxon>
        <taxon>Pseudomonadota</taxon>
        <taxon>Gammaproteobacteria</taxon>
        <taxon>Enterobacterales</taxon>
        <taxon>Erwiniaceae</taxon>
        <taxon>Erwinia</taxon>
    </lineage>
</organism>
<comment type="caution">
    <text evidence="1">The sequence shown here is derived from an EMBL/GenBank/DDBJ whole genome shotgun (WGS) entry which is preliminary data.</text>
</comment>
<gene>
    <name evidence="1" type="ORF">AB6T85_21480</name>
</gene>
<proteinExistence type="predicted"/>
<keyword evidence="2" id="KW-1185">Reference proteome</keyword>
<dbReference type="Proteomes" id="UP001565243">
    <property type="component" value="Unassembled WGS sequence"/>
</dbReference>
<protein>
    <submittedName>
        <fullName evidence="1">Uncharacterized protein</fullName>
    </submittedName>
</protein>
<sequence length="74" mass="8839">MPLFRRRWYYFTLLFKAPKNPDLHRVSTREYTNRLGENRIANIKAGEDAIPTDAELIGILHHGRMTEIQWEKEI</sequence>